<dbReference type="Proteomes" id="UP000887577">
    <property type="component" value="Unplaced"/>
</dbReference>
<organism evidence="1 2">
    <name type="scientific">Panagrolaimus superbus</name>
    <dbReference type="NCBI Taxonomy" id="310955"/>
    <lineage>
        <taxon>Eukaryota</taxon>
        <taxon>Metazoa</taxon>
        <taxon>Ecdysozoa</taxon>
        <taxon>Nematoda</taxon>
        <taxon>Chromadorea</taxon>
        <taxon>Rhabditida</taxon>
        <taxon>Tylenchina</taxon>
        <taxon>Panagrolaimomorpha</taxon>
        <taxon>Panagrolaimoidea</taxon>
        <taxon>Panagrolaimidae</taxon>
        <taxon>Panagrolaimus</taxon>
    </lineage>
</organism>
<dbReference type="AlphaFoldDB" id="A0A914Z5T9"/>
<evidence type="ECO:0000313" key="2">
    <source>
        <dbReference type="WBParaSite" id="PSU_v2.g7274.t1"/>
    </source>
</evidence>
<dbReference type="WBParaSite" id="PSU_v2.g7274.t1">
    <property type="protein sequence ID" value="PSU_v2.g7274.t1"/>
    <property type="gene ID" value="PSU_v2.g7274"/>
</dbReference>
<reference evidence="2" key="1">
    <citation type="submission" date="2022-11" db="UniProtKB">
        <authorList>
            <consortium name="WormBaseParasite"/>
        </authorList>
    </citation>
    <scope>IDENTIFICATION</scope>
</reference>
<keyword evidence="1" id="KW-1185">Reference proteome</keyword>
<protein>
    <submittedName>
        <fullName evidence="2">Uncharacterized protein</fullName>
    </submittedName>
</protein>
<evidence type="ECO:0000313" key="1">
    <source>
        <dbReference type="Proteomes" id="UP000887577"/>
    </source>
</evidence>
<proteinExistence type="predicted"/>
<sequence>MDVAGVTRQVKEYKDLQLMAYAEETMWRTHHDEKCFTETKTCSKCGGYTAAKNGTRKRPLASIIYDETEQEFLSAEPQNVCDGFRNLNDIRGLEARRTELARVRENRDKPRVAAINLANQLTRRFGARPKESCCK</sequence>
<name>A0A914Z5T9_9BILA</name>
<accession>A0A914Z5T9</accession>